<organism evidence="3">
    <name type="scientific">Taenia asiatica</name>
    <name type="common">Asian tapeworm</name>
    <dbReference type="NCBI Taxonomy" id="60517"/>
    <lineage>
        <taxon>Eukaryota</taxon>
        <taxon>Metazoa</taxon>
        <taxon>Spiralia</taxon>
        <taxon>Lophotrochozoa</taxon>
        <taxon>Platyhelminthes</taxon>
        <taxon>Cestoda</taxon>
        <taxon>Eucestoda</taxon>
        <taxon>Cyclophyllidea</taxon>
        <taxon>Taeniidae</taxon>
        <taxon>Taenia</taxon>
    </lineage>
</organism>
<protein>
    <submittedName>
        <fullName evidence="3">Secreted protein</fullName>
    </submittedName>
</protein>
<name>A0A0R3VYS9_TAEAS</name>
<dbReference type="STRING" id="60517.A0A0R3VYS9"/>
<dbReference type="OrthoDB" id="6088000at2759"/>
<reference evidence="3" key="1">
    <citation type="submission" date="2017-02" db="UniProtKB">
        <authorList>
            <consortium name="WormBaseParasite"/>
        </authorList>
    </citation>
    <scope>IDENTIFICATION</scope>
</reference>
<sequence length="104" mass="11383">MFPFHREVFLSSSPLSGRYGSAELCWQYVTLLGNAVLCLAERYSSTNATPLSKAHPPLEQMSRLGCLLSRFLVFLTARQQVGSTLPSWSVVTVNACSNPLNCSA</sequence>
<dbReference type="EMBL" id="UYRS01002076">
    <property type="protein sequence ID" value="VDK25547.1"/>
    <property type="molecule type" value="Genomic_DNA"/>
</dbReference>
<keyword evidence="2" id="KW-1185">Reference proteome</keyword>
<dbReference type="WBParaSite" id="TASK_0000257301-mRNA-1">
    <property type="protein sequence ID" value="TASK_0000257301-mRNA-1"/>
    <property type="gene ID" value="TASK_0000257301"/>
</dbReference>
<proteinExistence type="predicted"/>
<accession>A0A0R3VYS9</accession>
<evidence type="ECO:0000313" key="3">
    <source>
        <dbReference type="WBParaSite" id="TASK_0000257301-mRNA-1"/>
    </source>
</evidence>
<reference evidence="1 2" key="2">
    <citation type="submission" date="2018-11" db="EMBL/GenBank/DDBJ databases">
        <authorList>
            <consortium name="Pathogen Informatics"/>
        </authorList>
    </citation>
    <scope>NUCLEOTIDE SEQUENCE [LARGE SCALE GENOMIC DNA]</scope>
</reference>
<dbReference type="AlphaFoldDB" id="A0A0R3VYS9"/>
<evidence type="ECO:0000313" key="2">
    <source>
        <dbReference type="Proteomes" id="UP000282613"/>
    </source>
</evidence>
<dbReference type="Proteomes" id="UP000282613">
    <property type="component" value="Unassembled WGS sequence"/>
</dbReference>
<gene>
    <name evidence="1" type="ORF">TASK_LOCUS2574</name>
</gene>
<evidence type="ECO:0000313" key="1">
    <source>
        <dbReference type="EMBL" id="VDK25547.1"/>
    </source>
</evidence>